<dbReference type="EMBL" id="JARJLG010000206">
    <property type="protein sequence ID" value="KAJ7728281.1"/>
    <property type="molecule type" value="Genomic_DNA"/>
</dbReference>
<proteinExistence type="predicted"/>
<name>A0AAD7HTX5_9AGAR</name>
<evidence type="ECO:0000256" key="1">
    <source>
        <dbReference type="ARBA" id="ARBA00023002"/>
    </source>
</evidence>
<dbReference type="PRINTS" id="PR00081">
    <property type="entry name" value="GDHRDH"/>
</dbReference>
<evidence type="ECO:0000313" key="3">
    <source>
        <dbReference type="Proteomes" id="UP001215280"/>
    </source>
</evidence>
<keyword evidence="1" id="KW-0560">Oxidoreductase</keyword>
<dbReference type="GO" id="GO:0016491">
    <property type="term" value="F:oxidoreductase activity"/>
    <property type="evidence" value="ECO:0007669"/>
    <property type="project" value="UniProtKB-KW"/>
</dbReference>
<dbReference type="PANTHER" id="PTHR43157">
    <property type="entry name" value="PHOSPHATIDYLINOSITOL-GLYCAN BIOSYNTHESIS CLASS F PROTEIN-RELATED"/>
    <property type="match status" value="1"/>
</dbReference>
<gene>
    <name evidence="2" type="ORF">DFH07DRAFT_757311</name>
</gene>
<dbReference type="PANTHER" id="PTHR43157:SF31">
    <property type="entry name" value="PHOSPHATIDYLINOSITOL-GLYCAN BIOSYNTHESIS CLASS F PROTEIN"/>
    <property type="match status" value="1"/>
</dbReference>
<dbReference type="Proteomes" id="UP001215280">
    <property type="component" value="Unassembled WGS sequence"/>
</dbReference>
<dbReference type="SUPFAM" id="SSF51735">
    <property type="entry name" value="NAD(P)-binding Rossmann-fold domains"/>
    <property type="match status" value="1"/>
</dbReference>
<organism evidence="2 3">
    <name type="scientific">Mycena maculata</name>
    <dbReference type="NCBI Taxonomy" id="230809"/>
    <lineage>
        <taxon>Eukaryota</taxon>
        <taxon>Fungi</taxon>
        <taxon>Dikarya</taxon>
        <taxon>Basidiomycota</taxon>
        <taxon>Agaricomycotina</taxon>
        <taxon>Agaricomycetes</taxon>
        <taxon>Agaricomycetidae</taxon>
        <taxon>Agaricales</taxon>
        <taxon>Marasmiineae</taxon>
        <taxon>Mycenaceae</taxon>
        <taxon>Mycena</taxon>
    </lineage>
</organism>
<dbReference type="AlphaFoldDB" id="A0AAD7HTX5"/>
<keyword evidence="3" id="KW-1185">Reference proteome</keyword>
<sequence>MSTKFIDLQGKTALVTGANVGIGYEIAHKLAKSGAAVYLLVRDPVKGGAARTRLMDATGNKNIHVRELDLACLTSVREFTSAWDSSVPIDILVNNAGMVTSKYLKTGDGHEITFQVNALAPNILTLGLLPVLADRTHIVNVSSCAQYDATAADLDPNDPNHHTLLGKLYKDGEGFPLSRTMWLYNRSKAVQLMLGRELQRRLSASSIYGPKKIVVHGCEPGFVASTIWDERPNTQDDATVKLRATVKKVVGVLGSVPEQGAVTPYFLATSERAKVVYNFGYWDRKVKRVPSQLVLNDELCAAFWNACTSDKDSEVLA</sequence>
<dbReference type="Pfam" id="PF00106">
    <property type="entry name" value="adh_short"/>
    <property type="match status" value="1"/>
</dbReference>
<reference evidence="2" key="1">
    <citation type="submission" date="2023-03" db="EMBL/GenBank/DDBJ databases">
        <title>Massive genome expansion in bonnet fungi (Mycena s.s.) driven by repeated elements and novel gene families across ecological guilds.</title>
        <authorList>
            <consortium name="Lawrence Berkeley National Laboratory"/>
            <person name="Harder C.B."/>
            <person name="Miyauchi S."/>
            <person name="Viragh M."/>
            <person name="Kuo A."/>
            <person name="Thoen E."/>
            <person name="Andreopoulos B."/>
            <person name="Lu D."/>
            <person name="Skrede I."/>
            <person name="Drula E."/>
            <person name="Henrissat B."/>
            <person name="Morin E."/>
            <person name="Kohler A."/>
            <person name="Barry K."/>
            <person name="LaButti K."/>
            <person name="Morin E."/>
            <person name="Salamov A."/>
            <person name="Lipzen A."/>
            <person name="Mereny Z."/>
            <person name="Hegedus B."/>
            <person name="Baldrian P."/>
            <person name="Stursova M."/>
            <person name="Weitz H."/>
            <person name="Taylor A."/>
            <person name="Grigoriev I.V."/>
            <person name="Nagy L.G."/>
            <person name="Martin F."/>
            <person name="Kauserud H."/>
        </authorList>
    </citation>
    <scope>NUCLEOTIDE SEQUENCE</scope>
    <source>
        <strain evidence="2">CBHHK188m</strain>
    </source>
</reference>
<evidence type="ECO:0008006" key="4">
    <source>
        <dbReference type="Google" id="ProtNLM"/>
    </source>
</evidence>
<protein>
    <recommendedName>
        <fullName evidence="4">NAD(P)-binding protein</fullName>
    </recommendedName>
</protein>
<dbReference type="Gene3D" id="3.40.50.720">
    <property type="entry name" value="NAD(P)-binding Rossmann-like Domain"/>
    <property type="match status" value="1"/>
</dbReference>
<accession>A0AAD7HTX5</accession>
<comment type="caution">
    <text evidence="2">The sequence shown here is derived from an EMBL/GenBank/DDBJ whole genome shotgun (WGS) entry which is preliminary data.</text>
</comment>
<dbReference type="InterPro" id="IPR002347">
    <property type="entry name" value="SDR_fam"/>
</dbReference>
<evidence type="ECO:0000313" key="2">
    <source>
        <dbReference type="EMBL" id="KAJ7728281.1"/>
    </source>
</evidence>
<dbReference type="InterPro" id="IPR036291">
    <property type="entry name" value="NAD(P)-bd_dom_sf"/>
</dbReference>